<dbReference type="Proteomes" id="UP000279259">
    <property type="component" value="Unassembled WGS sequence"/>
</dbReference>
<dbReference type="InterPro" id="IPR057326">
    <property type="entry name" value="KR_dom"/>
</dbReference>
<dbReference type="FunFam" id="3.40.50.720:FF:000084">
    <property type="entry name" value="Short-chain dehydrogenase reductase"/>
    <property type="match status" value="1"/>
</dbReference>
<dbReference type="GO" id="GO:0016616">
    <property type="term" value="F:oxidoreductase activity, acting on the CH-OH group of donors, NAD or NADP as acceptor"/>
    <property type="evidence" value="ECO:0007669"/>
    <property type="project" value="UniProtKB-ARBA"/>
</dbReference>
<dbReference type="InterPro" id="IPR002347">
    <property type="entry name" value="SDR_fam"/>
</dbReference>
<dbReference type="AlphaFoldDB" id="A0A427Y7G3"/>
<gene>
    <name evidence="5" type="ORF">EHS25_003500</name>
</gene>
<evidence type="ECO:0000256" key="2">
    <source>
        <dbReference type="ARBA" id="ARBA00022857"/>
    </source>
</evidence>
<evidence type="ECO:0000313" key="6">
    <source>
        <dbReference type="Proteomes" id="UP000279259"/>
    </source>
</evidence>
<dbReference type="STRING" id="1890683.A0A427Y7G3"/>
<proteinExistence type="inferred from homology"/>
<feature type="domain" description="Ketoreductase" evidence="4">
    <location>
        <begin position="25"/>
        <end position="203"/>
    </location>
</feature>
<dbReference type="OrthoDB" id="294295at2759"/>
<organism evidence="5 6">
    <name type="scientific">Saitozyma podzolica</name>
    <dbReference type="NCBI Taxonomy" id="1890683"/>
    <lineage>
        <taxon>Eukaryota</taxon>
        <taxon>Fungi</taxon>
        <taxon>Dikarya</taxon>
        <taxon>Basidiomycota</taxon>
        <taxon>Agaricomycotina</taxon>
        <taxon>Tremellomycetes</taxon>
        <taxon>Tremellales</taxon>
        <taxon>Trimorphomycetaceae</taxon>
        <taxon>Saitozyma</taxon>
    </lineage>
</organism>
<dbReference type="Pfam" id="PF13561">
    <property type="entry name" value="adh_short_C2"/>
    <property type="match status" value="1"/>
</dbReference>
<keyword evidence="2" id="KW-0521">NADP</keyword>
<dbReference type="PANTHER" id="PTHR42760">
    <property type="entry name" value="SHORT-CHAIN DEHYDROGENASES/REDUCTASES FAMILY MEMBER"/>
    <property type="match status" value="1"/>
</dbReference>
<dbReference type="PANTHER" id="PTHR42760:SF5">
    <property type="entry name" value="2-DEHYDRO-3-DEOXY-D-GLUCONATE 5-DEHYDROGENASE"/>
    <property type="match status" value="1"/>
</dbReference>
<dbReference type="PRINTS" id="PR00081">
    <property type="entry name" value="GDHRDH"/>
</dbReference>
<dbReference type="EMBL" id="RSCD01000018">
    <property type="protein sequence ID" value="RSH87012.1"/>
    <property type="molecule type" value="Genomic_DNA"/>
</dbReference>
<dbReference type="SUPFAM" id="SSF51735">
    <property type="entry name" value="NAD(P)-binding Rossmann-fold domains"/>
    <property type="match status" value="1"/>
</dbReference>
<dbReference type="Gene3D" id="3.40.50.720">
    <property type="entry name" value="NAD(P)-binding Rossmann-like Domain"/>
    <property type="match status" value="1"/>
</dbReference>
<dbReference type="PROSITE" id="PS00061">
    <property type="entry name" value="ADH_SHORT"/>
    <property type="match status" value="1"/>
</dbReference>
<comment type="caution">
    <text evidence="5">The sequence shown here is derived from an EMBL/GenBank/DDBJ whole genome shotgun (WGS) entry which is preliminary data.</text>
</comment>
<dbReference type="InterPro" id="IPR020904">
    <property type="entry name" value="Sc_DH/Rdtase_CS"/>
</dbReference>
<sequence>MSSAAEALAPTPAVPALDLFSLKGQNALITGGSRGIGQAIAIALSQAGAHVVLAQRDVSNTSTRDKIVASGGRCDIIKCDLEDLKDCESVFDRAVEAVGEVQVLVNCGGMLKRTDSVDVKQEEWQQVLNVNLNSLFIICQGAGRHMIPRRRGHIINVASLNSFIGGIRVASYAAAKGAVGTLTKALSNEWAKHNITVNAIAPGSVATDINAEARKNPEFISSRLAGTPGGRWGTPEDFAGPAVFLASAASQFITGEMIVVDGGAMAKGPI</sequence>
<protein>
    <recommendedName>
        <fullName evidence="4">Ketoreductase domain-containing protein</fullName>
    </recommendedName>
</protein>
<evidence type="ECO:0000259" key="4">
    <source>
        <dbReference type="SMART" id="SM00822"/>
    </source>
</evidence>
<evidence type="ECO:0000256" key="3">
    <source>
        <dbReference type="ARBA" id="ARBA00023002"/>
    </source>
</evidence>
<dbReference type="SMART" id="SM00822">
    <property type="entry name" value="PKS_KR"/>
    <property type="match status" value="1"/>
</dbReference>
<reference evidence="5 6" key="1">
    <citation type="submission" date="2018-11" db="EMBL/GenBank/DDBJ databases">
        <title>Genome sequence of Saitozyma podzolica DSM 27192.</title>
        <authorList>
            <person name="Aliyu H."/>
            <person name="Gorte O."/>
            <person name="Ochsenreither K."/>
        </authorList>
    </citation>
    <scope>NUCLEOTIDE SEQUENCE [LARGE SCALE GENOMIC DNA]</scope>
    <source>
        <strain evidence="5 6">DSM 27192</strain>
    </source>
</reference>
<name>A0A427Y7G3_9TREE</name>
<comment type="similarity">
    <text evidence="1">Belongs to the short-chain dehydrogenases/reductases (SDR) family.</text>
</comment>
<evidence type="ECO:0000256" key="1">
    <source>
        <dbReference type="ARBA" id="ARBA00006484"/>
    </source>
</evidence>
<dbReference type="InterPro" id="IPR036291">
    <property type="entry name" value="NAD(P)-bd_dom_sf"/>
</dbReference>
<dbReference type="PRINTS" id="PR00080">
    <property type="entry name" value="SDRFAMILY"/>
</dbReference>
<accession>A0A427Y7G3</accession>
<keyword evidence="3" id="KW-0560">Oxidoreductase</keyword>
<evidence type="ECO:0000313" key="5">
    <source>
        <dbReference type="EMBL" id="RSH87012.1"/>
    </source>
</evidence>
<keyword evidence="6" id="KW-1185">Reference proteome</keyword>